<dbReference type="Pfam" id="PF05227">
    <property type="entry name" value="CHASE3"/>
    <property type="match status" value="1"/>
</dbReference>
<feature type="coiled-coil region" evidence="1">
    <location>
        <begin position="194"/>
        <end position="228"/>
    </location>
</feature>
<keyword evidence="1" id="KW-0175">Coiled coil</keyword>
<dbReference type="CDD" id="cd19410">
    <property type="entry name" value="HK9-like_sensor"/>
    <property type="match status" value="1"/>
</dbReference>
<dbReference type="Proteomes" id="UP000770785">
    <property type="component" value="Unassembled WGS sequence"/>
</dbReference>
<feature type="transmembrane region" description="Helical" evidence="2">
    <location>
        <begin position="12"/>
        <end position="29"/>
    </location>
</feature>
<evidence type="ECO:0000313" key="4">
    <source>
        <dbReference type="EMBL" id="NJC26936.1"/>
    </source>
</evidence>
<keyword evidence="2" id="KW-1133">Transmembrane helix</keyword>
<name>A0ABX0XCC8_9BACT</name>
<dbReference type="RefSeq" id="WP_245184624.1">
    <property type="nucleotide sequence ID" value="NZ_JAATJH010000003.1"/>
</dbReference>
<feature type="transmembrane region" description="Helical" evidence="2">
    <location>
        <begin position="177"/>
        <end position="197"/>
    </location>
</feature>
<proteinExistence type="predicted"/>
<keyword evidence="2" id="KW-0812">Transmembrane</keyword>
<protein>
    <submittedName>
        <fullName evidence="4">CHASE3 domain sensor protein</fullName>
    </submittedName>
</protein>
<evidence type="ECO:0000259" key="3">
    <source>
        <dbReference type="Pfam" id="PF05227"/>
    </source>
</evidence>
<evidence type="ECO:0000313" key="5">
    <source>
        <dbReference type="Proteomes" id="UP000770785"/>
    </source>
</evidence>
<dbReference type="InterPro" id="IPR021445">
    <property type="entry name" value="DUF3095"/>
</dbReference>
<dbReference type="EMBL" id="JAATJH010000003">
    <property type="protein sequence ID" value="NJC26936.1"/>
    <property type="molecule type" value="Genomic_DNA"/>
</dbReference>
<sequence>MPKSQEIRKIEYAIAAVVVISLLAVFAYVKTNQSVNWLTHTLAVKVDTQEVLGCLQNAETGQRGYLLTEDEAFLQPYRTSRLAYDDAISDLRQMVADNDQQVARVNHIDSLARLKFAEIEEKIALIASGQTSRALSILRENKGNRLMQEIRVVSAKVLRAEDELLLTRKRAYDIGKFALVGLLLLAVILLIISLAGLRARIEPLVNELEDAKAALERANANIAESLYNLKRDTADVNNQQANSPPEASTVGNVGFYKYLSVRTGVLQHLITIDSLFQPVPASWYVVLVDIEKSTQAVKNGLHHEVNLAATGSIAAVMNKLTEIDEKINIPYFFGGDGTTFLVPGPYVDRVIEVLENYRHHVRETMFLTLRVGRRKVAEVYAGGRQIRIMKFGVNAHLVIPVVLGTGLKDAERIIKGFFIDETTARPNGPLVDLTGVECRWQEISPPEDEERIVCLVAECDDEAIQALTYQKVLAKINELYGSYEQRQPISTRRLKLDATIQKIRKEMYARTGKFKLGYLLKNWLITAAGMSYFKYFESGQRYLRQVSQLSSTLMMDGTFNCVISGTASENERLVAFLDELEATGAIHYGIHVTHASVMSCYVQDRKDKHIHFVDGTEGGYTTAARMFKAKVATLG</sequence>
<dbReference type="Pfam" id="PF11294">
    <property type="entry name" value="DUF3095"/>
    <property type="match status" value="1"/>
</dbReference>
<dbReference type="InterPro" id="IPR007891">
    <property type="entry name" value="CHASE3"/>
</dbReference>
<gene>
    <name evidence="4" type="ORF">GGR27_002446</name>
</gene>
<keyword evidence="2" id="KW-0472">Membrane</keyword>
<keyword evidence="5" id="KW-1185">Reference proteome</keyword>
<evidence type="ECO:0000256" key="1">
    <source>
        <dbReference type="SAM" id="Coils"/>
    </source>
</evidence>
<evidence type="ECO:0000256" key="2">
    <source>
        <dbReference type="SAM" id="Phobius"/>
    </source>
</evidence>
<reference evidence="4 5" key="1">
    <citation type="submission" date="2020-03" db="EMBL/GenBank/DDBJ databases">
        <title>Genomic Encyclopedia of Type Strains, Phase IV (KMG-IV): sequencing the most valuable type-strain genomes for metagenomic binning, comparative biology and taxonomic classification.</title>
        <authorList>
            <person name="Goeker M."/>
        </authorList>
    </citation>
    <scope>NUCLEOTIDE SEQUENCE [LARGE SCALE GENOMIC DNA]</scope>
    <source>
        <strain evidence="4 5">DSM 105096</strain>
    </source>
</reference>
<feature type="domain" description="CHASE3" evidence="3">
    <location>
        <begin position="36"/>
        <end position="170"/>
    </location>
</feature>
<organism evidence="4 5">
    <name type="scientific">Neolewinella antarctica</name>
    <dbReference type="NCBI Taxonomy" id="442734"/>
    <lineage>
        <taxon>Bacteria</taxon>
        <taxon>Pseudomonadati</taxon>
        <taxon>Bacteroidota</taxon>
        <taxon>Saprospiria</taxon>
        <taxon>Saprospirales</taxon>
        <taxon>Lewinellaceae</taxon>
        <taxon>Neolewinella</taxon>
    </lineage>
</organism>
<accession>A0ABX0XCC8</accession>
<comment type="caution">
    <text evidence="4">The sequence shown here is derived from an EMBL/GenBank/DDBJ whole genome shotgun (WGS) entry which is preliminary data.</text>
</comment>